<feature type="transmembrane region" description="Helical" evidence="1">
    <location>
        <begin position="50"/>
        <end position="74"/>
    </location>
</feature>
<organism evidence="2 3">
    <name type="scientific">Peronospora belbahrii</name>
    <dbReference type="NCBI Taxonomy" id="622444"/>
    <lineage>
        <taxon>Eukaryota</taxon>
        <taxon>Sar</taxon>
        <taxon>Stramenopiles</taxon>
        <taxon>Oomycota</taxon>
        <taxon>Peronosporomycetes</taxon>
        <taxon>Peronosporales</taxon>
        <taxon>Peronosporaceae</taxon>
        <taxon>Peronospora</taxon>
    </lineage>
</organism>
<evidence type="ECO:0008006" key="4">
    <source>
        <dbReference type="Google" id="ProtNLM"/>
    </source>
</evidence>
<dbReference type="EMBL" id="CAKKTJ010000320">
    <property type="protein sequence ID" value="CAH0479754.1"/>
    <property type="molecule type" value="Genomic_DNA"/>
</dbReference>
<feature type="transmembrane region" description="Helical" evidence="1">
    <location>
        <begin position="95"/>
        <end position="126"/>
    </location>
</feature>
<keyword evidence="1" id="KW-0472">Membrane</keyword>
<gene>
    <name evidence="2" type="ORF">PBS003_LOCUS6388</name>
</gene>
<name>A0AAU9L5A5_9STRA</name>
<feature type="transmembrane region" description="Helical" evidence="1">
    <location>
        <begin position="200"/>
        <end position="231"/>
    </location>
</feature>
<protein>
    <recommendedName>
        <fullName evidence="4">Transmembrane protein</fullName>
    </recommendedName>
</protein>
<reference evidence="2" key="1">
    <citation type="submission" date="2021-11" db="EMBL/GenBank/DDBJ databases">
        <authorList>
            <person name="Islam A."/>
            <person name="Islam S."/>
            <person name="Flora M.S."/>
            <person name="Rahman M."/>
            <person name="Ziaur R.M."/>
            <person name="Epstein J.H."/>
            <person name="Hassan M."/>
            <person name="Klassen M."/>
            <person name="Woodard K."/>
            <person name="Webb A."/>
            <person name="Webby R.J."/>
            <person name="El Zowalaty M.E."/>
        </authorList>
    </citation>
    <scope>NUCLEOTIDE SEQUENCE</scope>
    <source>
        <strain evidence="2">Pbs3</strain>
    </source>
</reference>
<dbReference type="AlphaFoldDB" id="A0AAU9L5A5"/>
<evidence type="ECO:0000256" key="1">
    <source>
        <dbReference type="SAM" id="Phobius"/>
    </source>
</evidence>
<evidence type="ECO:0000313" key="3">
    <source>
        <dbReference type="Proteomes" id="UP001160483"/>
    </source>
</evidence>
<feature type="transmembrane region" description="Helical" evidence="1">
    <location>
        <begin position="23"/>
        <end position="44"/>
    </location>
</feature>
<comment type="caution">
    <text evidence="2">The sequence shown here is derived from an EMBL/GenBank/DDBJ whole genome shotgun (WGS) entry which is preliminary data.</text>
</comment>
<keyword evidence="1" id="KW-1133">Transmembrane helix</keyword>
<keyword evidence="1" id="KW-0812">Transmembrane</keyword>
<proteinExistence type="predicted"/>
<evidence type="ECO:0000313" key="2">
    <source>
        <dbReference type="EMBL" id="CAH0479754.1"/>
    </source>
</evidence>
<dbReference type="Proteomes" id="UP001160483">
    <property type="component" value="Unassembled WGS sequence"/>
</dbReference>
<accession>A0AAU9L5A5</accession>
<feature type="transmembrane region" description="Helical" evidence="1">
    <location>
        <begin position="252"/>
        <end position="276"/>
    </location>
</feature>
<sequence>MKSGDGTTESTRLLGHSSRQLKWYRCILQTFLKHFYVLLVFHLLNAATALIGVFATLCMLISVILMPVRVGMVLAKRGMMWMWTNVSARLSNANLHVILVIGLIGSFVLAYWNFVVLLCLFVPGILNKCGVSLFNLSIAFVHCLVRVDVDLVCFVDPAIVINELVEINDLQLDPRNNSIWFSNWDSMVPHLKMTKKEWAVAFYFAFIKPLIGMVSAIVVTFTVIQPIIALLSCGKATNFPSQATLSEEPMEYLLLILLFWIAGAVELFISTSIFIAVMHHFVEYSECIA</sequence>